<dbReference type="RefSeq" id="WP_066673969.1">
    <property type="nucleotide sequence ID" value="NZ_CABMIZ010000003.1"/>
</dbReference>
<reference evidence="2" key="2">
    <citation type="submission" date="2022-06" db="EMBL/GenBank/DDBJ databases">
        <authorList>
            <person name="Holder M.E."/>
            <person name="Ajami N.J."/>
            <person name="Petrosino J.F."/>
        </authorList>
    </citation>
    <scope>NUCLEOTIDE SEQUENCE</scope>
    <source>
        <strain evidence="2">RMA 8861</strain>
    </source>
</reference>
<accession>A0A9N7JJG6</accession>
<gene>
    <name evidence="1" type="ORF">CP523_02420</name>
    <name evidence="2" type="ORF">NH397_10750</name>
</gene>
<evidence type="ECO:0000313" key="3">
    <source>
        <dbReference type="Proteomes" id="UP000280586"/>
    </source>
</evidence>
<dbReference type="OrthoDB" id="1937047at2"/>
<proteinExistence type="predicted"/>
<dbReference type="EMBL" id="CP023671">
    <property type="protein sequence ID" value="AYE33394.1"/>
    <property type="molecule type" value="Genomic_DNA"/>
</dbReference>
<dbReference type="EMBL" id="CP099799">
    <property type="protein sequence ID" value="USR99973.1"/>
    <property type="molecule type" value="Genomic_DNA"/>
</dbReference>
<dbReference type="GeneID" id="303559532"/>
<evidence type="ECO:0000313" key="1">
    <source>
        <dbReference type="EMBL" id="AYE33394.1"/>
    </source>
</evidence>
<protein>
    <submittedName>
        <fullName evidence="1">Uncharacterized protein</fullName>
    </submittedName>
</protein>
<reference evidence="1 3" key="1">
    <citation type="submission" date="2017-09" db="EMBL/GenBank/DDBJ databases">
        <authorList>
            <person name="Thomas P."/>
            <person name="Seyboldt C."/>
        </authorList>
    </citation>
    <scope>NUCLEOTIDE SEQUENCE [LARGE SCALE GENOMIC DNA]</scope>
    <source>
        <strain evidence="1 3">DSM 7534</strain>
    </source>
</reference>
<dbReference type="KEGG" id="csep:CP523_02420"/>
<dbReference type="AlphaFoldDB" id="A0A9N7JJG6"/>
<evidence type="ECO:0000313" key="2">
    <source>
        <dbReference type="EMBL" id="USR99973.1"/>
    </source>
</evidence>
<dbReference type="Proteomes" id="UP000280586">
    <property type="component" value="Chromosome"/>
</dbReference>
<organism evidence="1 3">
    <name type="scientific">Clostridium septicum</name>
    <dbReference type="NCBI Taxonomy" id="1504"/>
    <lineage>
        <taxon>Bacteria</taxon>
        <taxon>Bacillati</taxon>
        <taxon>Bacillota</taxon>
        <taxon>Clostridia</taxon>
        <taxon>Eubacteriales</taxon>
        <taxon>Clostridiaceae</taxon>
        <taxon>Clostridium</taxon>
    </lineage>
</organism>
<keyword evidence="4" id="KW-1185">Reference proteome</keyword>
<name>A0A9N7JJG6_CLOSE</name>
<evidence type="ECO:0000313" key="4">
    <source>
        <dbReference type="Proteomes" id="UP001055437"/>
    </source>
</evidence>
<sequence length="224" mass="26243">MSNKKFSFLKYSNENIEAEKKGDYPIIDPTVIEFLSKEFPHLTENIIDSLMNIQKTLESSIDSIEDKSNEIIKSDRNFSLSGKYRSSAIRLHEISMSIDKYIKWAKEEIKDSNIIKDENSNFKDSLNNISNNEDKLYIHDDFTGKHPKSFELDKFNILVEGWEDLIMNTADILIKNYKHNKDLNTIISEIKTEGKKSIENDFRDTLIEMLTEYKIDPKKYIIKL</sequence>
<dbReference type="Proteomes" id="UP001055437">
    <property type="component" value="Chromosome"/>
</dbReference>